<dbReference type="OrthoDB" id="17079at10239"/>
<evidence type="ECO:0000313" key="1">
    <source>
        <dbReference type="EMBL" id="AQW88556.1"/>
    </source>
</evidence>
<gene>
    <name evidence="1" type="ORF">BF_0031</name>
</gene>
<reference evidence="1" key="1">
    <citation type="submission" date="2017-02" db="EMBL/GenBank/DDBJ databases">
        <title>Genome sequence of Serratia marcescens phage BF.</title>
        <authorList>
            <person name="Casey E."/>
            <person name="Fitzgerald B."/>
            <person name="Mahony J."/>
            <person name="Lugli G."/>
            <person name="Ventura M."/>
            <person name="van Sinderen D."/>
        </authorList>
    </citation>
    <scope>NUCLEOTIDE SEQUENCE [LARGE SCALE GENOMIC DNA]</scope>
</reference>
<protein>
    <submittedName>
        <fullName evidence="1">Uncharacterized protein</fullName>
    </submittedName>
</protein>
<name>A0A1S6U9Z4_9CAUD</name>
<sequence length="193" mass="23032">MKFTELNAEQQARAIEVHRDINLDDNSIWCDFIQERFHSELNEFGFEEVESRYSGFCSQGDGASFTADNVDIEKFLRKTKRWTHYRSLHEFIRINDITCIVVRDNGSRYVHYNTTEATLSGNWYIDLSPKQESLYTELEKEIDDFITEKGQEYYSELDKHYYHLLEDEQVKETIIANEMEFEEDPRESCVTYI</sequence>
<evidence type="ECO:0000313" key="2">
    <source>
        <dbReference type="Proteomes" id="UP000221837"/>
    </source>
</evidence>
<proteinExistence type="predicted"/>
<keyword evidence="2" id="KW-1185">Reference proteome</keyword>
<organism evidence="1 2">
    <name type="scientific">Serratia phage BF</name>
    <dbReference type="NCBI Taxonomy" id="1962671"/>
    <lineage>
        <taxon>Viruses</taxon>
        <taxon>Duplodnaviria</taxon>
        <taxon>Heunggongvirae</taxon>
        <taxon>Uroviricota</taxon>
        <taxon>Caudoviricetes</taxon>
        <taxon>Eneladusvirus</taxon>
        <taxon>Eneladusvirus BF</taxon>
    </lineage>
</organism>
<dbReference type="Proteomes" id="UP000221837">
    <property type="component" value="Genome"/>
</dbReference>
<dbReference type="EMBL" id="KY630187">
    <property type="protein sequence ID" value="AQW88556.1"/>
    <property type="molecule type" value="Genomic_DNA"/>
</dbReference>
<accession>A0A1S6U9Z4</accession>